<evidence type="ECO:0000256" key="5">
    <source>
        <dbReference type="ARBA" id="ARBA00023274"/>
    </source>
</evidence>
<dbReference type="HAMAP" id="MF_01331_B">
    <property type="entry name" value="Ribosomal_uL22_B"/>
    <property type="match status" value="1"/>
</dbReference>
<keyword evidence="2 7" id="KW-0699">rRNA-binding</keyword>
<dbReference type="PANTHER" id="PTHR13501">
    <property type="entry name" value="CHLOROPLAST 50S RIBOSOMAL PROTEIN L22-RELATED"/>
    <property type="match status" value="1"/>
</dbReference>
<dbReference type="EMBL" id="CABFUZ020000099">
    <property type="protein sequence ID" value="VVM05861.1"/>
    <property type="molecule type" value="Genomic_DNA"/>
</dbReference>
<dbReference type="InterPro" id="IPR047867">
    <property type="entry name" value="Ribosomal_uL22_bac/org-type"/>
</dbReference>
<evidence type="ECO:0000256" key="10">
    <source>
        <dbReference type="RuleBase" id="RU004008"/>
    </source>
</evidence>
<dbReference type="GO" id="GO:0022625">
    <property type="term" value="C:cytosolic large ribosomal subunit"/>
    <property type="evidence" value="ECO:0007669"/>
    <property type="project" value="TreeGrafter"/>
</dbReference>
<comment type="caution">
    <text evidence="12">The sequence shown here is derived from an EMBL/GenBank/DDBJ whole genome shotgun (WGS) entry which is preliminary data.</text>
</comment>
<dbReference type="SUPFAM" id="SSF54843">
    <property type="entry name" value="Ribosomal protein L22"/>
    <property type="match status" value="1"/>
</dbReference>
<dbReference type="GO" id="GO:0019843">
    <property type="term" value="F:rRNA binding"/>
    <property type="evidence" value="ECO:0007669"/>
    <property type="project" value="UniProtKB-UniRule"/>
</dbReference>
<accession>A0A5E6M8I2</accession>
<dbReference type="Gene3D" id="3.90.470.10">
    <property type="entry name" value="Ribosomal protein L22/L17"/>
    <property type="match status" value="1"/>
</dbReference>
<dbReference type="Pfam" id="PF00237">
    <property type="entry name" value="Ribosomal_L22"/>
    <property type="match status" value="1"/>
</dbReference>
<evidence type="ECO:0000313" key="12">
    <source>
        <dbReference type="EMBL" id="VVM05861.1"/>
    </source>
</evidence>
<dbReference type="PANTHER" id="PTHR13501:SF8">
    <property type="entry name" value="LARGE RIBOSOMAL SUBUNIT PROTEIN UL22M"/>
    <property type="match status" value="1"/>
</dbReference>
<dbReference type="AlphaFoldDB" id="A0A5E6M8I2"/>
<comment type="function">
    <text evidence="7 10">This protein binds specifically to 23S rRNA; its binding is stimulated by other ribosomal proteins, e.g., L4, L17, and L20. It is important during the early stages of 50S assembly. It makes multiple contacts with different domains of the 23S rRNA in the assembled 50S subunit and ribosome.</text>
</comment>
<evidence type="ECO:0000256" key="7">
    <source>
        <dbReference type="HAMAP-Rule" id="MF_01331"/>
    </source>
</evidence>
<dbReference type="InterPro" id="IPR036394">
    <property type="entry name" value="Ribosomal_uL22_sf"/>
</dbReference>
<feature type="region of interest" description="Disordered" evidence="11">
    <location>
        <begin position="87"/>
        <end position="113"/>
    </location>
</feature>
<evidence type="ECO:0000256" key="9">
    <source>
        <dbReference type="RuleBase" id="RU004006"/>
    </source>
</evidence>
<evidence type="ECO:0000256" key="1">
    <source>
        <dbReference type="ARBA" id="ARBA00009451"/>
    </source>
</evidence>
<evidence type="ECO:0000256" key="11">
    <source>
        <dbReference type="SAM" id="MobiDB-lite"/>
    </source>
</evidence>
<dbReference type="GO" id="GO:0003735">
    <property type="term" value="F:structural constituent of ribosome"/>
    <property type="evidence" value="ECO:0007669"/>
    <property type="project" value="InterPro"/>
</dbReference>
<keyword evidence="3 7" id="KW-0694">RNA-binding</keyword>
<name>A0A5E6M8I2_9BACT</name>
<organism evidence="12 13">
    <name type="scientific">Methylacidimicrobium cyclopophantes</name>
    <dbReference type="NCBI Taxonomy" id="1041766"/>
    <lineage>
        <taxon>Bacteria</taxon>
        <taxon>Pseudomonadati</taxon>
        <taxon>Verrucomicrobiota</taxon>
        <taxon>Methylacidimicrobium</taxon>
    </lineage>
</organism>
<proteinExistence type="inferred from homology"/>
<keyword evidence="13" id="KW-1185">Reference proteome</keyword>
<evidence type="ECO:0000256" key="4">
    <source>
        <dbReference type="ARBA" id="ARBA00022980"/>
    </source>
</evidence>
<protein>
    <recommendedName>
        <fullName evidence="6 7">Large ribosomal subunit protein uL22</fullName>
    </recommendedName>
</protein>
<dbReference type="NCBIfam" id="TIGR01044">
    <property type="entry name" value="rplV_bact"/>
    <property type="match status" value="1"/>
</dbReference>
<comment type="similarity">
    <text evidence="1 7 8">Belongs to the universal ribosomal protein uL22 family.</text>
</comment>
<evidence type="ECO:0000256" key="8">
    <source>
        <dbReference type="RuleBase" id="RU004005"/>
    </source>
</evidence>
<evidence type="ECO:0000256" key="3">
    <source>
        <dbReference type="ARBA" id="ARBA00022884"/>
    </source>
</evidence>
<keyword evidence="5 7" id="KW-0687">Ribonucleoprotein</keyword>
<evidence type="ECO:0000256" key="6">
    <source>
        <dbReference type="ARBA" id="ARBA00035207"/>
    </source>
</evidence>
<keyword evidence="4 7" id="KW-0689">Ribosomal protein</keyword>
<dbReference type="Proteomes" id="UP000381693">
    <property type="component" value="Unassembled WGS sequence"/>
</dbReference>
<dbReference type="InterPro" id="IPR005727">
    <property type="entry name" value="Ribosomal_uL22_bac/chlpt-type"/>
</dbReference>
<dbReference type="OrthoDB" id="9805969at2"/>
<dbReference type="CDD" id="cd00336">
    <property type="entry name" value="Ribosomal_L22"/>
    <property type="match status" value="1"/>
</dbReference>
<reference evidence="12" key="1">
    <citation type="submission" date="2019-09" db="EMBL/GenBank/DDBJ databases">
        <authorList>
            <person name="Cremers G."/>
        </authorList>
    </citation>
    <scope>NUCLEOTIDE SEQUENCE [LARGE SCALE GENOMIC DNA]</scope>
    <source>
        <strain evidence="12">3B</strain>
    </source>
</reference>
<dbReference type="InterPro" id="IPR001063">
    <property type="entry name" value="Ribosomal_uL22"/>
</dbReference>
<dbReference type="RefSeq" id="WP_142524900.1">
    <property type="nucleotide sequence ID" value="NZ_CABFUZ020000099.1"/>
</dbReference>
<gene>
    <name evidence="7 12" type="primary">rplV</name>
    <name evidence="12" type="ORF">MAMC_00830</name>
</gene>
<comment type="function">
    <text evidence="7">The globular domain of the protein is located near the polypeptide exit tunnel on the outside of the subunit, while an extended beta-hairpin is found that lines the wall of the exit tunnel in the center of the 70S ribosome.</text>
</comment>
<evidence type="ECO:0000313" key="13">
    <source>
        <dbReference type="Proteomes" id="UP000381693"/>
    </source>
</evidence>
<evidence type="ECO:0000256" key="2">
    <source>
        <dbReference type="ARBA" id="ARBA00022730"/>
    </source>
</evidence>
<comment type="subunit">
    <text evidence="7 9">Part of the 50S ribosomal subunit.</text>
</comment>
<sequence length="113" mass="12677">MQVKAINRFVRMSAFKLRDVARSIQGMPAEQALAVLAHYPKEGARHIRRTLASALANAENNHSLHRGDLFVKEALIGEAATIKRFQPKARGSAGPIRKRTSHIRIVLEQKEEK</sequence>
<dbReference type="GO" id="GO:0006412">
    <property type="term" value="P:translation"/>
    <property type="evidence" value="ECO:0007669"/>
    <property type="project" value="UniProtKB-UniRule"/>
</dbReference>